<keyword evidence="5" id="KW-0653">Protein transport</keyword>
<dbReference type="GO" id="GO:0043190">
    <property type="term" value="C:ATP-binding cassette (ABC) transporter complex"/>
    <property type="evidence" value="ECO:0007669"/>
    <property type="project" value="InterPro"/>
</dbReference>
<organism evidence="8 9">
    <name type="scientific">Melissococcus plutonius</name>
    <dbReference type="NCBI Taxonomy" id="33970"/>
    <lineage>
        <taxon>Bacteria</taxon>
        <taxon>Bacillati</taxon>
        <taxon>Bacillota</taxon>
        <taxon>Bacilli</taxon>
        <taxon>Lactobacillales</taxon>
        <taxon>Enterococcaceae</taxon>
        <taxon>Melissococcus</taxon>
    </lineage>
</organism>
<comment type="subcellular location">
    <subcellularLocation>
        <location evidence="1">Cell envelope</location>
    </subcellularLocation>
</comment>
<keyword evidence="3" id="KW-0813">Transport</keyword>
<dbReference type="PANTHER" id="PTHR30290">
    <property type="entry name" value="PERIPLASMIC BINDING COMPONENT OF ABC TRANSPORTER"/>
    <property type="match status" value="1"/>
</dbReference>
<gene>
    <name evidence="8" type="ORF">DAT561_1222</name>
</gene>
<evidence type="ECO:0000256" key="5">
    <source>
        <dbReference type="ARBA" id="ARBA00022856"/>
    </source>
</evidence>
<dbReference type="PROSITE" id="PS51257">
    <property type="entry name" value="PROKAR_LIPOPROTEIN"/>
    <property type="match status" value="1"/>
</dbReference>
<dbReference type="AlphaFoldDB" id="A0A2Z5Y3L5"/>
<dbReference type="Gene3D" id="3.10.105.10">
    <property type="entry name" value="Dipeptide-binding Protein, Domain 3"/>
    <property type="match status" value="1"/>
</dbReference>
<dbReference type="FunFam" id="3.10.105.10:FF:000001">
    <property type="entry name" value="Oligopeptide ABC transporter, oligopeptide-binding protein"/>
    <property type="match status" value="1"/>
</dbReference>
<protein>
    <submittedName>
        <fullName evidence="8">ABC transporter, substrate-binding protein</fullName>
    </submittedName>
</protein>
<proteinExistence type="inferred from homology"/>
<dbReference type="InterPro" id="IPR030678">
    <property type="entry name" value="Peptide/Ni-bd"/>
</dbReference>
<feature type="chain" id="PRO_5038916709" evidence="6">
    <location>
        <begin position="21"/>
        <end position="555"/>
    </location>
</feature>
<keyword evidence="4 6" id="KW-0732">Signal</keyword>
<evidence type="ECO:0000313" key="9">
    <source>
        <dbReference type="Proteomes" id="UP000269226"/>
    </source>
</evidence>
<dbReference type="FunFam" id="3.90.76.10:FF:000001">
    <property type="entry name" value="Oligopeptide ABC transporter substrate-binding protein"/>
    <property type="match status" value="1"/>
</dbReference>
<name>A0A2Z5Y3L5_9ENTE</name>
<evidence type="ECO:0000259" key="7">
    <source>
        <dbReference type="Pfam" id="PF00496"/>
    </source>
</evidence>
<dbReference type="GeneID" id="57043767"/>
<dbReference type="SUPFAM" id="SSF53850">
    <property type="entry name" value="Periplasmic binding protein-like II"/>
    <property type="match status" value="1"/>
</dbReference>
<feature type="domain" description="Solute-binding protein family 5" evidence="7">
    <location>
        <begin position="91"/>
        <end position="473"/>
    </location>
</feature>
<dbReference type="Gene3D" id="3.90.76.10">
    <property type="entry name" value="Dipeptide-binding Protein, Domain 1"/>
    <property type="match status" value="1"/>
</dbReference>
<dbReference type="CDD" id="cd08504">
    <property type="entry name" value="PBP2_OppA"/>
    <property type="match status" value="1"/>
</dbReference>
<dbReference type="Gene3D" id="3.40.190.10">
    <property type="entry name" value="Periplasmic binding protein-like II"/>
    <property type="match status" value="1"/>
</dbReference>
<dbReference type="Pfam" id="PF00496">
    <property type="entry name" value="SBP_bac_5"/>
    <property type="match status" value="1"/>
</dbReference>
<evidence type="ECO:0000256" key="1">
    <source>
        <dbReference type="ARBA" id="ARBA00004196"/>
    </source>
</evidence>
<dbReference type="InterPro" id="IPR039424">
    <property type="entry name" value="SBP_5"/>
</dbReference>
<evidence type="ECO:0000256" key="3">
    <source>
        <dbReference type="ARBA" id="ARBA00022448"/>
    </source>
</evidence>
<dbReference type="GO" id="GO:0015833">
    <property type="term" value="P:peptide transport"/>
    <property type="evidence" value="ECO:0007669"/>
    <property type="project" value="UniProtKB-KW"/>
</dbReference>
<keyword evidence="5" id="KW-0571">Peptide transport</keyword>
<reference evidence="8 9" key="1">
    <citation type="submission" date="2018-01" db="EMBL/GenBank/DDBJ databases">
        <title>Whole genome sequence of Melissococcus plutonius DAT561.</title>
        <authorList>
            <person name="Okumura K."/>
            <person name="Takamatsu D."/>
            <person name="Okura M."/>
        </authorList>
    </citation>
    <scope>NUCLEOTIDE SEQUENCE [LARGE SCALE GENOMIC DNA]</scope>
    <source>
        <strain evidence="8 9">DAT561</strain>
    </source>
</reference>
<dbReference type="Proteomes" id="UP000269226">
    <property type="component" value="Chromosome"/>
</dbReference>
<dbReference type="PIRSF" id="PIRSF002741">
    <property type="entry name" value="MppA"/>
    <property type="match status" value="1"/>
</dbReference>
<dbReference type="InterPro" id="IPR000914">
    <property type="entry name" value="SBP_5_dom"/>
</dbReference>
<accession>A0A2Z5Y3L5</accession>
<evidence type="ECO:0000313" key="8">
    <source>
        <dbReference type="EMBL" id="BBC61328.1"/>
    </source>
</evidence>
<feature type="signal peptide" evidence="6">
    <location>
        <begin position="1"/>
        <end position="20"/>
    </location>
</feature>
<dbReference type="PANTHER" id="PTHR30290:SF10">
    <property type="entry name" value="PERIPLASMIC OLIGOPEPTIDE-BINDING PROTEIN-RELATED"/>
    <property type="match status" value="1"/>
</dbReference>
<dbReference type="RefSeq" id="WP_015695188.1">
    <property type="nucleotide sequence ID" value="NZ_AP018492.1"/>
</dbReference>
<dbReference type="GO" id="GO:0030288">
    <property type="term" value="C:outer membrane-bounded periplasmic space"/>
    <property type="evidence" value="ECO:0007669"/>
    <property type="project" value="UniProtKB-ARBA"/>
</dbReference>
<evidence type="ECO:0000256" key="6">
    <source>
        <dbReference type="SAM" id="SignalP"/>
    </source>
</evidence>
<sequence length="555" mass="62493">MKIKKAIILSLVPLLGLSLAACSSSKSANKTSTSGTDESNGKQVLNIAIPQEVPSIDLSLVTDTYGFTILNNVYEGIYRLDKNNKTQLAGAEKVEINNDGTIYKVKLNKKARWSDDKPVKAKDYVYGWQRTVNPKTSSEYAYLYNSVKNGKEINEGKKDLKELGIKAINDYELEITLQQATPYFQYLLAMPTFFPQRQDIVEKYGKNYSTTSESSVYNGPFVLANFDGPGTSTKWEYNKNNHYWDKKAVKLDKINFNVVKEAPTALNLFQDKQTDDVILTGELAQQMSNDPNFTSQKQASTSYLEFNQRDENSPYRNKNLRKAISYAVDRKALVNNILGDGSIVPKGLVPADMAKDPKNDKKDFTSEAGDIPTYNKRKAKEYWEKAKKELGIKELKMDILAVDTDSSKKIVEYLQNAITDSLKDVKVSVSTVPFSVRLDRSNKGDFDVVLGAWSADYADPSSFLDLFTTGNAYNRGRYTNKNYDDLVHSAATTNSTHLEKRWKNMIDAEKIIMDDMGVVPIYQKAEAHLRAEKVKGVVAHPAGAQFDYKWTYISE</sequence>
<comment type="similarity">
    <text evidence="2">Belongs to the bacterial solute-binding protein 5 family.</text>
</comment>
<evidence type="ECO:0000256" key="4">
    <source>
        <dbReference type="ARBA" id="ARBA00022729"/>
    </source>
</evidence>
<evidence type="ECO:0000256" key="2">
    <source>
        <dbReference type="ARBA" id="ARBA00005695"/>
    </source>
</evidence>
<dbReference type="GO" id="GO:1904680">
    <property type="term" value="F:peptide transmembrane transporter activity"/>
    <property type="evidence" value="ECO:0007669"/>
    <property type="project" value="TreeGrafter"/>
</dbReference>
<dbReference type="EMBL" id="AP018492">
    <property type="protein sequence ID" value="BBC61328.1"/>
    <property type="molecule type" value="Genomic_DNA"/>
</dbReference>